<evidence type="ECO:0000259" key="16">
    <source>
        <dbReference type="Pfam" id="PF06827"/>
    </source>
</evidence>
<dbReference type="InterPro" id="IPR010663">
    <property type="entry name" value="Znf_FPG/IleRS"/>
</dbReference>
<dbReference type="InterPro" id="IPR014729">
    <property type="entry name" value="Rossmann-like_a/b/a_fold"/>
</dbReference>
<dbReference type="InterPro" id="IPR009008">
    <property type="entry name" value="Val/Leu/Ile-tRNA-synth_edit"/>
</dbReference>
<dbReference type="Gene3D" id="3.40.50.620">
    <property type="entry name" value="HUPs"/>
    <property type="match status" value="2"/>
</dbReference>
<dbReference type="GO" id="GO:0002161">
    <property type="term" value="F:aminoacyl-tRNA deacylase activity"/>
    <property type="evidence" value="ECO:0007669"/>
    <property type="project" value="InterPro"/>
</dbReference>
<dbReference type="GO" id="GO:0005524">
    <property type="term" value="F:ATP binding"/>
    <property type="evidence" value="ECO:0007669"/>
    <property type="project" value="UniProtKB-UniRule"/>
</dbReference>
<dbReference type="InterPro" id="IPR033708">
    <property type="entry name" value="Anticodon_Ile_BEm"/>
</dbReference>
<feature type="binding site" evidence="14">
    <location>
        <position position="598"/>
    </location>
    <ligand>
        <name>ATP</name>
        <dbReference type="ChEBI" id="CHEBI:30616"/>
    </ligand>
</feature>
<evidence type="ECO:0000256" key="6">
    <source>
        <dbReference type="ARBA" id="ARBA00022723"/>
    </source>
</evidence>
<dbReference type="GO" id="GO:0008270">
    <property type="term" value="F:zinc ion binding"/>
    <property type="evidence" value="ECO:0007669"/>
    <property type="project" value="UniProtKB-UniRule"/>
</dbReference>
<dbReference type="CDD" id="cd00818">
    <property type="entry name" value="IleRS_core"/>
    <property type="match status" value="1"/>
</dbReference>
<comment type="subcellular location">
    <subcellularLocation>
        <location evidence="1 14">Cytoplasm</location>
    </subcellularLocation>
</comment>
<evidence type="ECO:0000256" key="8">
    <source>
        <dbReference type="ARBA" id="ARBA00022833"/>
    </source>
</evidence>
<feature type="binding site" evidence="14">
    <location>
        <position position="888"/>
    </location>
    <ligand>
        <name>Zn(2+)</name>
        <dbReference type="ChEBI" id="CHEBI:29105"/>
    </ligand>
</feature>
<feature type="binding site" evidence="14">
    <location>
        <position position="554"/>
    </location>
    <ligand>
        <name>L-isoleucyl-5'-AMP</name>
        <dbReference type="ChEBI" id="CHEBI:178002"/>
    </ligand>
</feature>
<dbReference type="PROSITE" id="PS00178">
    <property type="entry name" value="AA_TRNA_LIGASE_I"/>
    <property type="match status" value="1"/>
</dbReference>
<gene>
    <name evidence="14" type="primary">ileS</name>
    <name evidence="18" type="ORF">BU112_07000</name>
</gene>
<dbReference type="Gene3D" id="1.10.730.20">
    <property type="match status" value="1"/>
</dbReference>
<comment type="caution">
    <text evidence="18">The sequence shown here is derived from an EMBL/GenBank/DDBJ whole genome shotgun (WGS) entry which is preliminary data.</text>
</comment>
<evidence type="ECO:0000259" key="15">
    <source>
        <dbReference type="Pfam" id="PF00133"/>
    </source>
</evidence>
<dbReference type="FunFam" id="3.40.50.620:FF:000152">
    <property type="entry name" value="Isoleucine--tRNA ligase"/>
    <property type="match status" value="1"/>
</dbReference>
<dbReference type="EC" id="6.1.1.5" evidence="14"/>
<feature type="short sequence motif" description="'HIGH' region" evidence="14">
    <location>
        <begin position="57"/>
        <end position="67"/>
    </location>
</feature>
<keyword evidence="10 14" id="KW-0648">Protein biosynthesis</keyword>
<dbReference type="PANTHER" id="PTHR42765:SF1">
    <property type="entry name" value="ISOLEUCINE--TRNA LIGASE, MITOCHONDRIAL"/>
    <property type="match status" value="1"/>
</dbReference>
<evidence type="ECO:0000256" key="7">
    <source>
        <dbReference type="ARBA" id="ARBA00022741"/>
    </source>
</evidence>
<dbReference type="Proteomes" id="UP000286317">
    <property type="component" value="Unassembled WGS sequence"/>
</dbReference>
<dbReference type="Pfam" id="PF06827">
    <property type="entry name" value="zf-FPG_IleRS"/>
    <property type="match status" value="1"/>
</dbReference>
<dbReference type="InterPro" id="IPR023585">
    <property type="entry name" value="Ile-tRNA-ligase_type1"/>
</dbReference>
<evidence type="ECO:0000256" key="5">
    <source>
        <dbReference type="ARBA" id="ARBA00022598"/>
    </source>
</evidence>
<dbReference type="InterPro" id="IPR013155">
    <property type="entry name" value="M/V/L/I-tRNA-synth_anticd-bd"/>
</dbReference>
<dbReference type="GO" id="GO:0000049">
    <property type="term" value="F:tRNA binding"/>
    <property type="evidence" value="ECO:0007669"/>
    <property type="project" value="InterPro"/>
</dbReference>
<keyword evidence="4 14" id="KW-0963">Cytoplasm</keyword>
<dbReference type="EMBL" id="QXUF01000040">
    <property type="protein sequence ID" value="RIN01027.1"/>
    <property type="molecule type" value="Genomic_DNA"/>
</dbReference>
<dbReference type="FunFam" id="3.90.740.10:FF:000006">
    <property type="entry name" value="Isoleucine--tRNA ligase"/>
    <property type="match status" value="1"/>
</dbReference>
<dbReference type="GO" id="GO:0004822">
    <property type="term" value="F:isoleucine-tRNA ligase activity"/>
    <property type="evidence" value="ECO:0007669"/>
    <property type="project" value="UniProtKB-UniRule"/>
</dbReference>
<evidence type="ECO:0000256" key="12">
    <source>
        <dbReference type="ARBA" id="ARBA00025217"/>
    </source>
</evidence>
<dbReference type="InterPro" id="IPR050081">
    <property type="entry name" value="Ile-tRNA_ligase"/>
</dbReference>
<evidence type="ECO:0000256" key="10">
    <source>
        <dbReference type="ARBA" id="ARBA00022917"/>
    </source>
</evidence>
<dbReference type="InterPro" id="IPR002300">
    <property type="entry name" value="aa-tRNA-synth_Ia"/>
</dbReference>
<evidence type="ECO:0000256" key="11">
    <source>
        <dbReference type="ARBA" id="ARBA00023146"/>
    </source>
</evidence>
<dbReference type="FunFam" id="1.10.10.830:FF:000001">
    <property type="entry name" value="Isoleucine--tRNA ligase"/>
    <property type="match status" value="1"/>
</dbReference>
<dbReference type="InterPro" id="IPR002301">
    <property type="entry name" value="Ile-tRNA-ligase"/>
</dbReference>
<comment type="domain">
    <text evidence="14">IleRS has two distinct active sites: one for aminoacylation and one for editing. The misactivated valine is translocated from the active site to the editing site, which sterically excludes the correctly activated isoleucine. The single editing site contains two valyl binding pockets, one specific for each substrate (Val-AMP or Val-tRNA(Ile)).</text>
</comment>
<keyword evidence="19" id="KW-1185">Reference proteome</keyword>
<dbReference type="Gene3D" id="3.90.740.10">
    <property type="entry name" value="Valyl/Leucyl/Isoleucyl-tRNA synthetase, editing domain"/>
    <property type="match status" value="1"/>
</dbReference>
<reference evidence="18 19" key="1">
    <citation type="journal article" date="2016" name="Front. Microbiol.">
        <title>Comprehensive Phylogenetic Analysis of Bovine Non-aureus Staphylococci Species Based on Whole-Genome Sequencing.</title>
        <authorList>
            <person name="Naushad S."/>
            <person name="Barkema H.W."/>
            <person name="Luby C."/>
            <person name="Condas L.A."/>
            <person name="Nobrega D.B."/>
            <person name="Carson D.A."/>
            <person name="De Buck J."/>
        </authorList>
    </citation>
    <scope>NUCLEOTIDE SEQUENCE [LARGE SCALE GENOMIC DNA]</scope>
    <source>
        <strain evidence="18 19">SNUC 4554</strain>
    </source>
</reference>
<proteinExistence type="inferred from homology"/>
<keyword evidence="6 14" id="KW-0479">Metal-binding</keyword>
<dbReference type="Pfam" id="PF00133">
    <property type="entry name" value="tRNA-synt_1"/>
    <property type="match status" value="1"/>
</dbReference>
<dbReference type="GO" id="GO:0006428">
    <property type="term" value="P:isoleucyl-tRNA aminoacylation"/>
    <property type="evidence" value="ECO:0007669"/>
    <property type="project" value="UniProtKB-UniRule"/>
</dbReference>
<feature type="binding site" evidence="14">
    <location>
        <position position="885"/>
    </location>
    <ligand>
        <name>Zn(2+)</name>
        <dbReference type="ChEBI" id="CHEBI:29105"/>
    </ligand>
</feature>
<dbReference type="SUPFAM" id="SSF52374">
    <property type="entry name" value="Nucleotidylyl transferase"/>
    <property type="match status" value="1"/>
</dbReference>
<dbReference type="HAMAP" id="MF_02002">
    <property type="entry name" value="Ile_tRNA_synth_type1"/>
    <property type="match status" value="1"/>
</dbReference>
<dbReference type="NCBIfam" id="TIGR00392">
    <property type="entry name" value="ileS"/>
    <property type="match status" value="1"/>
</dbReference>
<dbReference type="InterPro" id="IPR001412">
    <property type="entry name" value="aa-tRNA-synth_I_CS"/>
</dbReference>
<evidence type="ECO:0000256" key="4">
    <source>
        <dbReference type="ARBA" id="ARBA00022490"/>
    </source>
</evidence>
<evidence type="ECO:0000256" key="14">
    <source>
        <dbReference type="HAMAP-Rule" id="MF_02002"/>
    </source>
</evidence>
<dbReference type="CDD" id="cd07960">
    <property type="entry name" value="Anticodon_Ia_Ile_BEm"/>
    <property type="match status" value="1"/>
</dbReference>
<comment type="similarity">
    <text evidence="2 14">Belongs to the class-I aminoacyl-tRNA synthetase family. IleS type 1 subfamily.</text>
</comment>
<dbReference type="SUPFAM" id="SSF50677">
    <property type="entry name" value="ValRS/IleRS/LeuRS editing domain"/>
    <property type="match status" value="1"/>
</dbReference>
<keyword evidence="7 14" id="KW-0547">Nucleotide-binding</keyword>
<keyword evidence="8 14" id="KW-0862">Zinc</keyword>
<evidence type="ECO:0000256" key="3">
    <source>
        <dbReference type="ARBA" id="ARBA00011245"/>
    </source>
</evidence>
<dbReference type="SUPFAM" id="SSF47323">
    <property type="entry name" value="Anticodon-binding domain of a subclass of class I aminoacyl-tRNA synthetases"/>
    <property type="match status" value="1"/>
</dbReference>
<dbReference type="Gene3D" id="1.10.10.830">
    <property type="entry name" value="Ile-tRNA synthetase CP2 domain-like"/>
    <property type="match status" value="1"/>
</dbReference>
<feature type="domain" description="Methionyl/Valyl/Leucyl/Isoleucyl-tRNA synthetase anticodon-binding" evidence="17">
    <location>
        <begin position="678"/>
        <end position="831"/>
    </location>
</feature>
<feature type="domain" description="Zinc finger FPG/IleRS-type" evidence="16">
    <location>
        <begin position="882"/>
        <end position="911"/>
    </location>
</feature>
<dbReference type="Pfam" id="PF08264">
    <property type="entry name" value="Anticodon_1"/>
    <property type="match status" value="1"/>
</dbReference>
<keyword evidence="5 14" id="KW-0436">Ligase</keyword>
<evidence type="ECO:0000256" key="1">
    <source>
        <dbReference type="ARBA" id="ARBA00004496"/>
    </source>
</evidence>
<keyword evidence="11 14" id="KW-0030">Aminoacyl-tRNA synthetase</keyword>
<dbReference type="GO" id="GO:0005829">
    <property type="term" value="C:cytosol"/>
    <property type="evidence" value="ECO:0007669"/>
    <property type="project" value="TreeGrafter"/>
</dbReference>
<feature type="domain" description="Aminoacyl-tRNA synthetase class Ia" evidence="15">
    <location>
        <begin position="27"/>
        <end position="634"/>
    </location>
</feature>
<comment type="catalytic activity">
    <reaction evidence="13 14">
        <text>tRNA(Ile) + L-isoleucine + ATP = L-isoleucyl-tRNA(Ile) + AMP + diphosphate</text>
        <dbReference type="Rhea" id="RHEA:11060"/>
        <dbReference type="Rhea" id="RHEA-COMP:9666"/>
        <dbReference type="Rhea" id="RHEA-COMP:9695"/>
        <dbReference type="ChEBI" id="CHEBI:30616"/>
        <dbReference type="ChEBI" id="CHEBI:33019"/>
        <dbReference type="ChEBI" id="CHEBI:58045"/>
        <dbReference type="ChEBI" id="CHEBI:78442"/>
        <dbReference type="ChEBI" id="CHEBI:78528"/>
        <dbReference type="ChEBI" id="CHEBI:456215"/>
        <dbReference type="EC" id="6.1.1.5"/>
    </reaction>
</comment>
<accession>A0A418IFS1</accession>
<evidence type="ECO:0000259" key="17">
    <source>
        <dbReference type="Pfam" id="PF08264"/>
    </source>
</evidence>
<evidence type="ECO:0000313" key="18">
    <source>
        <dbReference type="EMBL" id="RIN01027.1"/>
    </source>
</evidence>
<dbReference type="AlphaFoldDB" id="A0A418IFS1"/>
<organism evidence="18 19">
    <name type="scientific">Staphylococcus shinii</name>
    <dbReference type="NCBI Taxonomy" id="2912228"/>
    <lineage>
        <taxon>Bacteria</taxon>
        <taxon>Bacillati</taxon>
        <taxon>Bacillota</taxon>
        <taxon>Bacilli</taxon>
        <taxon>Bacillales</taxon>
        <taxon>Staphylococcaceae</taxon>
        <taxon>Staphylococcus</taxon>
    </lineage>
</organism>
<comment type="function">
    <text evidence="12 14">Catalyzes the attachment of isoleucine to tRNA(Ile). As IleRS can inadvertently accommodate and process structurally similar amino acids such as valine, to avoid such errors it has two additional distinct tRNA(Ile)-dependent editing activities. One activity is designated as 'pretransfer' editing and involves the hydrolysis of activated Val-AMP. The other activity is designated 'posttransfer' editing and involves deacylation of mischarged Val-tRNA(Ile).</text>
</comment>
<feature type="short sequence motif" description="'KMSKS' region" evidence="14">
    <location>
        <begin position="595"/>
        <end position="599"/>
    </location>
</feature>
<dbReference type="OrthoDB" id="9810365at2"/>
<comment type="cofactor">
    <cofactor evidence="14">
        <name>Zn(2+)</name>
        <dbReference type="ChEBI" id="CHEBI:29105"/>
    </cofactor>
    <text evidence="14">Binds 1 zinc ion per subunit.</text>
</comment>
<keyword evidence="9 14" id="KW-0067">ATP-binding</keyword>
<evidence type="ECO:0000256" key="9">
    <source>
        <dbReference type="ARBA" id="ARBA00022840"/>
    </source>
</evidence>
<name>A0A418IFS1_9STAP</name>
<evidence type="ECO:0000313" key="19">
    <source>
        <dbReference type="Proteomes" id="UP000286317"/>
    </source>
</evidence>
<dbReference type="FunFam" id="1.10.730.20:FF:000001">
    <property type="entry name" value="Isoleucine--tRNA ligase"/>
    <property type="match status" value="1"/>
</dbReference>
<dbReference type="InterPro" id="IPR009080">
    <property type="entry name" value="tRNAsynth_Ia_anticodon-bd"/>
</dbReference>
<dbReference type="PANTHER" id="PTHR42765">
    <property type="entry name" value="SOLEUCYL-TRNA SYNTHETASE"/>
    <property type="match status" value="1"/>
</dbReference>
<feature type="binding site" evidence="14">
    <location>
        <position position="908"/>
    </location>
    <ligand>
        <name>Zn(2+)</name>
        <dbReference type="ChEBI" id="CHEBI:29105"/>
    </ligand>
</feature>
<comment type="subunit">
    <text evidence="3 14">Monomer.</text>
</comment>
<sequence length="916" mass="105042">MDYKDTLLMPKTDFPMRGGLPNKEPKIQEEWDEKNIYQKVLDKNEGNPSYILHDGPPYANGSLHMGHALNKILKDIITRYKSMRGYYTPYVPGWDTHGLPIEQALTKKGVKRKELSVAEFRKKCEAFALEQIENQKKDFKRLGIKGDFNDPYITLKPEYEAAQIRLFGEMADKGLIYKGKKPVYWSPSSESSLAEAEIEYQDKRSPSIYVAFDVKDGKGIIDPDAKFIIWTTTPWTLPSNVAITVHPDLTYGQYNVNGQKYIIGKDLASDVVESLGWDEDTLVLENEFTGKELEYVEAQHPFFERESLVINGLHVTTDAGTGCVHTAPGHGEDDYIVGQKYNLPVISPVDDKGVFTDEAGQFEGMFYDKANKEITDLLKENGALLHLEFITHSYPHDWRTKKPVIFRATPQWFASIDKVRQDILDAIDETQFKVDWGKTRIYNMIRDRGEWVISRQRVWGVPLPVFYAENGDIIMTSETVNHVADLFEANGSNIWFERDAKDLLPEGFTHPGSPNGEFTKETDIMDVWFDSGSSHRGVLEERPELSYPADLYLEGSDQYRGWFNSSITTSVATRGQSPYKMLLSHGFVMDGEGKKMSKSLGNVIVPDQIVKQKGADIARLWVSSVDYLADVRISDEILKQTSDVYRKIRNTLRFMLGNVNDYNPATDAIAEDNLLEVDKYLLNRLREFTANTLDHYDNYDYLDIFQEVQNFINVELSNFYLDYGKDILYIEERDSHKRRSMQTVLYQIVVDMTKLLAPILVHTSEEVWSHIPHVEEESVHLTNMPERVEVNREFVDRWNTFMKLRDDVNRALEVARNEKVIGKSLEAKVVIGSNDNFDATSFLQQFADLQQLFITSQAEVVDQVENGIPYQYGDIRIEHAHGEKCERCWNYSESLGSVGELNNLCPRCQEVVKTLV</sequence>
<evidence type="ECO:0000256" key="13">
    <source>
        <dbReference type="ARBA" id="ARBA00048359"/>
    </source>
</evidence>
<dbReference type="RefSeq" id="WP_119585861.1">
    <property type="nucleotide sequence ID" value="NZ_JAWVBI010000001.1"/>
</dbReference>
<protein>
    <recommendedName>
        <fullName evidence="14">Isoleucine--tRNA ligase</fullName>
        <ecNumber evidence="14">6.1.1.5</ecNumber>
    </recommendedName>
    <alternativeName>
        <fullName evidence="14">Isoleucyl-tRNA synthetase</fullName>
        <shortName evidence="14">IleRS</shortName>
    </alternativeName>
</protein>
<feature type="binding site" evidence="14">
    <location>
        <position position="905"/>
    </location>
    <ligand>
        <name>Zn(2+)</name>
        <dbReference type="ChEBI" id="CHEBI:29105"/>
    </ligand>
</feature>
<evidence type="ECO:0000256" key="2">
    <source>
        <dbReference type="ARBA" id="ARBA00006887"/>
    </source>
</evidence>
<dbReference type="PRINTS" id="PR00984">
    <property type="entry name" value="TRNASYNTHILE"/>
</dbReference>